<dbReference type="EMBL" id="JBHRTN010000004">
    <property type="protein sequence ID" value="MFC3123798.1"/>
    <property type="molecule type" value="Genomic_DNA"/>
</dbReference>
<dbReference type="InterPro" id="IPR021333">
    <property type="entry name" value="DUF2946"/>
</dbReference>
<gene>
    <name evidence="2" type="ORF">ACFOD4_01890</name>
</gene>
<evidence type="ECO:0000256" key="1">
    <source>
        <dbReference type="SAM" id="MobiDB-lite"/>
    </source>
</evidence>
<keyword evidence="3" id="KW-1185">Reference proteome</keyword>
<feature type="compositionally biased region" description="Pro residues" evidence="1">
    <location>
        <begin position="107"/>
        <end position="124"/>
    </location>
</feature>
<name>A0ABV7FTZ3_9PROT</name>
<feature type="region of interest" description="Disordered" evidence="1">
    <location>
        <begin position="100"/>
        <end position="124"/>
    </location>
</feature>
<organism evidence="2 3">
    <name type="scientific">Teichococcus globiformis</name>
    <dbReference type="NCBI Taxonomy" id="2307229"/>
    <lineage>
        <taxon>Bacteria</taxon>
        <taxon>Pseudomonadati</taxon>
        <taxon>Pseudomonadota</taxon>
        <taxon>Alphaproteobacteria</taxon>
        <taxon>Acetobacterales</taxon>
        <taxon>Roseomonadaceae</taxon>
        <taxon>Roseomonas</taxon>
    </lineage>
</organism>
<evidence type="ECO:0000313" key="3">
    <source>
        <dbReference type="Proteomes" id="UP001595593"/>
    </source>
</evidence>
<evidence type="ECO:0000313" key="2">
    <source>
        <dbReference type="EMBL" id="MFC3123798.1"/>
    </source>
</evidence>
<dbReference type="Pfam" id="PF11162">
    <property type="entry name" value="DUF2946"/>
    <property type="match status" value="1"/>
</dbReference>
<dbReference type="Proteomes" id="UP001595593">
    <property type="component" value="Unassembled WGS sequence"/>
</dbReference>
<protein>
    <submittedName>
        <fullName evidence="2">DUF2946 family protein</fullName>
    </submittedName>
</protein>
<dbReference type="RefSeq" id="WP_379593040.1">
    <property type="nucleotide sequence ID" value="NZ_JBHRTN010000004.1"/>
</dbReference>
<accession>A0ABV7FTZ3</accession>
<comment type="caution">
    <text evidence="2">The sequence shown here is derived from an EMBL/GenBank/DDBJ whole genome shotgun (WGS) entry which is preliminary data.</text>
</comment>
<proteinExistence type="predicted"/>
<reference evidence="3" key="1">
    <citation type="journal article" date="2019" name="Int. J. Syst. Evol. Microbiol.">
        <title>The Global Catalogue of Microorganisms (GCM) 10K type strain sequencing project: providing services to taxonomists for standard genome sequencing and annotation.</title>
        <authorList>
            <consortium name="The Broad Institute Genomics Platform"/>
            <consortium name="The Broad Institute Genome Sequencing Center for Infectious Disease"/>
            <person name="Wu L."/>
            <person name="Ma J."/>
        </authorList>
    </citation>
    <scope>NUCLEOTIDE SEQUENCE [LARGE SCALE GENOMIC DNA]</scope>
    <source>
        <strain evidence="3">KCTC 52094</strain>
    </source>
</reference>
<sequence length="124" mass="13107">MTDRGRHLLRILTTLLLVQWVAALEPGLRALVSVASAQAVELCSSSGQYRTVLLDPDGREVPQHEGHPGCPLCRHAPPIGLPAPSAISLGLVAASTMDYPPARRNVLPPPPRGPPQLPRGPPVA</sequence>